<dbReference type="RefSeq" id="XP_007289326.1">
    <property type="nucleotide sequence ID" value="XM_007289264.1"/>
</dbReference>
<dbReference type="PANTHER" id="PTHR45875">
    <property type="entry name" value="METHYLTRANSFERASE N6AMT1"/>
    <property type="match status" value="1"/>
</dbReference>
<dbReference type="HOGENOM" id="CLU_018398_6_1_1"/>
<evidence type="ECO:0000256" key="4">
    <source>
        <dbReference type="ARBA" id="ARBA00022691"/>
    </source>
</evidence>
<dbReference type="InterPro" id="IPR029063">
    <property type="entry name" value="SAM-dependent_MTases_sf"/>
</dbReference>
<dbReference type="GeneID" id="18757372"/>
<proteinExistence type="inferred from homology"/>
<dbReference type="GO" id="GO:0035657">
    <property type="term" value="C:eRF1 methyltransferase complex"/>
    <property type="evidence" value="ECO:0007669"/>
    <property type="project" value="TreeGrafter"/>
</dbReference>
<evidence type="ECO:0000313" key="5">
    <source>
        <dbReference type="EMBL" id="EKD20755.1"/>
    </source>
</evidence>
<dbReference type="PANTHER" id="PTHR45875:SF1">
    <property type="entry name" value="METHYLTRANSFERASE N6AMT1"/>
    <property type="match status" value="1"/>
</dbReference>
<evidence type="ECO:0000256" key="1">
    <source>
        <dbReference type="ARBA" id="ARBA00006149"/>
    </source>
</evidence>
<comment type="similarity">
    <text evidence="1">Belongs to the eukaryotic/archaeal PrmC-related family.</text>
</comment>
<dbReference type="FunFam" id="3.40.50.150:FF:000274">
    <property type="entry name" value="ERF1 methyltransferase catalytic subunit MTQ2"/>
    <property type="match status" value="1"/>
</dbReference>
<gene>
    <name evidence="5" type="ORF">MBM_01437</name>
</gene>
<dbReference type="AlphaFoldDB" id="K1WSY5"/>
<reference evidence="5 6" key="1">
    <citation type="journal article" date="2012" name="BMC Genomics">
        <title>Sequencing the genome of Marssonina brunnea reveals fungus-poplar co-evolution.</title>
        <authorList>
            <person name="Zhu S."/>
            <person name="Cao Y.-Z."/>
            <person name="Jiang C."/>
            <person name="Tan B.-Y."/>
            <person name="Wang Z."/>
            <person name="Feng S."/>
            <person name="Zhang L."/>
            <person name="Su X.-H."/>
            <person name="Brejova B."/>
            <person name="Vinar T."/>
            <person name="Xu M."/>
            <person name="Wang M.-X."/>
            <person name="Zhang S.-G."/>
            <person name="Huang M.-R."/>
            <person name="Wu R."/>
            <person name="Zhou Y."/>
        </authorList>
    </citation>
    <scope>NUCLEOTIDE SEQUENCE [LARGE SCALE GENOMIC DNA]</scope>
    <source>
        <strain evidence="5 6">MB_m1</strain>
    </source>
</reference>
<protein>
    <submittedName>
        <fullName evidence="5">Putative N(5)-glutamine methyltransferase MTQ2</fullName>
    </submittedName>
</protein>
<dbReference type="EMBL" id="JH921429">
    <property type="protein sequence ID" value="EKD20755.1"/>
    <property type="molecule type" value="Genomic_DNA"/>
</dbReference>
<evidence type="ECO:0000256" key="3">
    <source>
        <dbReference type="ARBA" id="ARBA00022679"/>
    </source>
</evidence>
<accession>K1WSY5</accession>
<dbReference type="InParanoid" id="K1WSY5"/>
<name>K1WSY5_MARBU</name>
<dbReference type="Gene3D" id="3.40.50.150">
    <property type="entry name" value="Vaccinia Virus protein VP39"/>
    <property type="match status" value="1"/>
</dbReference>
<dbReference type="InterPro" id="IPR052190">
    <property type="entry name" value="Euk-Arch_PrmC-MTase"/>
</dbReference>
<keyword evidence="4" id="KW-0949">S-adenosyl-L-methionine</keyword>
<dbReference type="OrthoDB" id="406152at2759"/>
<dbReference type="PROSITE" id="PS00092">
    <property type="entry name" value="N6_MTASE"/>
    <property type="match status" value="1"/>
</dbReference>
<dbReference type="GO" id="GO:0008276">
    <property type="term" value="F:protein methyltransferase activity"/>
    <property type="evidence" value="ECO:0007669"/>
    <property type="project" value="TreeGrafter"/>
</dbReference>
<dbReference type="OMA" id="DVNRNAC"/>
<dbReference type="KEGG" id="mbe:MBM_01437"/>
<dbReference type="GO" id="GO:0032259">
    <property type="term" value="P:methylation"/>
    <property type="evidence" value="ECO:0007669"/>
    <property type="project" value="UniProtKB-KW"/>
</dbReference>
<dbReference type="eggNOG" id="KOG3191">
    <property type="taxonomic scope" value="Eukaryota"/>
</dbReference>
<dbReference type="Proteomes" id="UP000006753">
    <property type="component" value="Unassembled WGS sequence"/>
</dbReference>
<keyword evidence="6" id="KW-1185">Reference proteome</keyword>
<dbReference type="STRING" id="1072389.K1WSY5"/>
<dbReference type="InterPro" id="IPR002052">
    <property type="entry name" value="DNA_methylase_N6_adenine_CS"/>
</dbReference>
<dbReference type="GO" id="GO:0008757">
    <property type="term" value="F:S-adenosylmethionine-dependent methyltransferase activity"/>
    <property type="evidence" value="ECO:0007669"/>
    <property type="project" value="TreeGrafter"/>
</dbReference>
<evidence type="ECO:0000313" key="6">
    <source>
        <dbReference type="Proteomes" id="UP000006753"/>
    </source>
</evidence>
<sequence length="261" mass="28432">MLPTPSTSHVAFDRVYEPAEDSYLLLDTLSSDTEKAFLHERFQDNPNAGGSPSPAPLVVEIGIGSGVVLAFLHAHAETILGRSDILTFGVDVNRFACKATEQTVRVVETEHSAQGVSHGFYLGNAIGDLALSLKPREIDVLVFNPPYVPTAELPSLPEESSSKVSSHDNDSHLLALSYAGGTDGMETTDRLLETLDSVLHAKRGCAYVLLCAQNQPEKVQQRIRNWGSGWRVERVGSSGKQAGWEKLQIIRICRIPTARVE</sequence>
<keyword evidence="3 5" id="KW-0808">Transferase</keyword>
<evidence type="ECO:0000256" key="2">
    <source>
        <dbReference type="ARBA" id="ARBA00022603"/>
    </source>
</evidence>
<organism evidence="5 6">
    <name type="scientific">Marssonina brunnea f. sp. multigermtubi (strain MB_m1)</name>
    <name type="common">Marssonina leaf spot fungus</name>
    <dbReference type="NCBI Taxonomy" id="1072389"/>
    <lineage>
        <taxon>Eukaryota</taxon>
        <taxon>Fungi</taxon>
        <taxon>Dikarya</taxon>
        <taxon>Ascomycota</taxon>
        <taxon>Pezizomycotina</taxon>
        <taxon>Leotiomycetes</taxon>
        <taxon>Helotiales</taxon>
        <taxon>Drepanopezizaceae</taxon>
        <taxon>Drepanopeziza</taxon>
    </lineage>
</organism>
<dbReference type="FunCoup" id="K1WSY5">
    <property type="interactions" value="334"/>
</dbReference>
<dbReference type="SUPFAM" id="SSF53335">
    <property type="entry name" value="S-adenosyl-L-methionine-dependent methyltransferases"/>
    <property type="match status" value="1"/>
</dbReference>
<dbReference type="GO" id="GO:0003676">
    <property type="term" value="F:nucleic acid binding"/>
    <property type="evidence" value="ECO:0007669"/>
    <property type="project" value="InterPro"/>
</dbReference>
<keyword evidence="2 5" id="KW-0489">Methyltransferase</keyword>